<evidence type="ECO:0000313" key="14">
    <source>
        <dbReference type="Proteomes" id="UP000007151"/>
    </source>
</evidence>
<reference evidence="13 14" key="1">
    <citation type="journal article" date="2011" name="Cell">
        <title>The monarch butterfly genome yields insights into long-distance migration.</title>
        <authorList>
            <person name="Zhan S."/>
            <person name="Merlin C."/>
            <person name="Boore J.L."/>
            <person name="Reppert S.M."/>
        </authorList>
    </citation>
    <scope>NUCLEOTIDE SEQUENCE [LARGE SCALE GENOMIC DNA]</scope>
    <source>
        <strain evidence="13">F-2</strain>
    </source>
</reference>
<name>A0A212EJU7_DANPL</name>
<feature type="transmembrane region" description="Helical" evidence="10">
    <location>
        <begin position="226"/>
        <end position="248"/>
    </location>
</feature>
<dbReference type="KEGG" id="dpl:KGM_204617"/>
<evidence type="ECO:0000259" key="12">
    <source>
        <dbReference type="PROSITE" id="PS50866"/>
    </source>
</evidence>
<evidence type="ECO:0000256" key="3">
    <source>
        <dbReference type="ARBA" id="ARBA00022473"/>
    </source>
</evidence>
<dbReference type="SMART" id="SM01190">
    <property type="entry name" value="EMP24_GP25L"/>
    <property type="match status" value="1"/>
</dbReference>
<protein>
    <recommendedName>
        <fullName evidence="12">GOLD domain-containing protein</fullName>
    </recommendedName>
</protein>
<comment type="subcellular location">
    <subcellularLocation>
        <location evidence="8">Endomembrane system</location>
        <topology evidence="8">Single-pass membrane protein</topology>
    </subcellularLocation>
    <subcellularLocation>
        <location evidence="1 9">Membrane</location>
        <topology evidence="1 9">Single-pass type I membrane protein</topology>
    </subcellularLocation>
</comment>
<evidence type="ECO:0000313" key="13">
    <source>
        <dbReference type="EMBL" id="OWR41756.1"/>
    </source>
</evidence>
<evidence type="ECO:0000256" key="4">
    <source>
        <dbReference type="ARBA" id="ARBA00022692"/>
    </source>
</evidence>
<evidence type="ECO:0000256" key="7">
    <source>
        <dbReference type="ARBA" id="ARBA00023136"/>
    </source>
</evidence>
<evidence type="ECO:0000256" key="6">
    <source>
        <dbReference type="ARBA" id="ARBA00022989"/>
    </source>
</evidence>
<dbReference type="EMBL" id="AGBW02014393">
    <property type="protein sequence ID" value="OWR41756.1"/>
    <property type="molecule type" value="Genomic_DNA"/>
</dbReference>
<keyword evidence="4 9" id="KW-0812">Transmembrane</keyword>
<dbReference type="InterPro" id="IPR036598">
    <property type="entry name" value="GOLD_dom_sf"/>
</dbReference>
<dbReference type="Pfam" id="PF01105">
    <property type="entry name" value="EMP24_GP25L"/>
    <property type="match status" value="1"/>
</dbReference>
<keyword evidence="3" id="KW-0217">Developmental protein</keyword>
<dbReference type="PROSITE" id="PS50866">
    <property type="entry name" value="GOLD"/>
    <property type="match status" value="1"/>
</dbReference>
<evidence type="ECO:0000256" key="11">
    <source>
        <dbReference type="SAM" id="SignalP"/>
    </source>
</evidence>
<dbReference type="GO" id="GO:0012505">
    <property type="term" value="C:endomembrane system"/>
    <property type="evidence" value="ECO:0007669"/>
    <property type="project" value="UniProtKB-SubCell"/>
</dbReference>
<dbReference type="AlphaFoldDB" id="A0A212EJU7"/>
<evidence type="ECO:0000256" key="9">
    <source>
        <dbReference type="RuleBase" id="RU003827"/>
    </source>
</evidence>
<accession>A0A212EJU7</accession>
<evidence type="ECO:0000256" key="10">
    <source>
        <dbReference type="SAM" id="Phobius"/>
    </source>
</evidence>
<dbReference type="PANTHER" id="PTHR22811">
    <property type="entry name" value="TRANSMEMBRANE EMP24 DOMAIN-CONTAINING PROTEIN"/>
    <property type="match status" value="1"/>
</dbReference>
<comment type="similarity">
    <text evidence="2 9">Belongs to the EMP24/GP25L family.</text>
</comment>
<keyword evidence="5 11" id="KW-0732">Signal</keyword>
<dbReference type="Proteomes" id="UP000007151">
    <property type="component" value="Unassembled WGS sequence"/>
</dbReference>
<dbReference type="InterPro" id="IPR009038">
    <property type="entry name" value="GOLD_dom"/>
</dbReference>
<dbReference type="GO" id="GO:0016020">
    <property type="term" value="C:membrane"/>
    <property type="evidence" value="ECO:0007669"/>
    <property type="project" value="UniProtKB-SubCell"/>
</dbReference>
<keyword evidence="7 10" id="KW-0472">Membrane</keyword>
<dbReference type="FunCoup" id="A0A212EJU7">
    <property type="interactions" value="769"/>
</dbReference>
<dbReference type="InterPro" id="IPR015720">
    <property type="entry name" value="Emp24-like"/>
</dbReference>
<feature type="signal peptide" evidence="11">
    <location>
        <begin position="1"/>
        <end position="15"/>
    </location>
</feature>
<comment type="caution">
    <text evidence="13">The sequence shown here is derived from an EMBL/GenBank/DDBJ whole genome shotgun (WGS) entry which is preliminary data.</text>
</comment>
<dbReference type="SUPFAM" id="SSF101576">
    <property type="entry name" value="Supernatant protein factor (SPF), C-terminal domain"/>
    <property type="match status" value="1"/>
</dbReference>
<evidence type="ECO:0000256" key="8">
    <source>
        <dbReference type="ARBA" id="ARBA00037847"/>
    </source>
</evidence>
<evidence type="ECO:0000256" key="1">
    <source>
        <dbReference type="ARBA" id="ARBA00004479"/>
    </source>
</evidence>
<evidence type="ECO:0000256" key="2">
    <source>
        <dbReference type="ARBA" id="ARBA00007104"/>
    </source>
</evidence>
<sequence length="271" mass="31485">MRYIFLSTIFSMVFAYEKDMTFTIQAGKMECFYQKVAVGEVIDVEYQMGISVEEYRGVLVGCVNSVMYKIMSSCDGWRCEKNKEQKRGDVIDASHGELDVSFQLVDPMGRGIVTDYKKPDNSHRHTSTLEGDYRFCFDNTFSTFSEKTVFFDLLIENDEPHLNDYDEEKELELGNSAESYMMRVKDVLESVYKVREHVSTARRLQELLSAHEARDRNLAEDMCDRVMNWSLGQMILMLIVGITQVYFLKSLFEDPTSRGFKKIMPDFMSQN</sequence>
<gene>
    <name evidence="13" type="ORF">KGM_204617</name>
</gene>
<keyword evidence="14" id="KW-1185">Reference proteome</keyword>
<dbReference type="STRING" id="278856.A0A212EJU7"/>
<proteinExistence type="inferred from homology"/>
<dbReference type="InParanoid" id="A0A212EJU7"/>
<evidence type="ECO:0000256" key="5">
    <source>
        <dbReference type="ARBA" id="ARBA00022729"/>
    </source>
</evidence>
<feature type="chain" id="PRO_5013347119" description="GOLD domain-containing protein" evidence="11">
    <location>
        <begin position="16"/>
        <end position="271"/>
    </location>
</feature>
<feature type="domain" description="GOLD" evidence="12">
    <location>
        <begin position="29"/>
        <end position="155"/>
    </location>
</feature>
<organism evidence="13 14">
    <name type="scientific">Danaus plexippus plexippus</name>
    <dbReference type="NCBI Taxonomy" id="278856"/>
    <lineage>
        <taxon>Eukaryota</taxon>
        <taxon>Metazoa</taxon>
        <taxon>Ecdysozoa</taxon>
        <taxon>Arthropoda</taxon>
        <taxon>Hexapoda</taxon>
        <taxon>Insecta</taxon>
        <taxon>Pterygota</taxon>
        <taxon>Neoptera</taxon>
        <taxon>Endopterygota</taxon>
        <taxon>Lepidoptera</taxon>
        <taxon>Glossata</taxon>
        <taxon>Ditrysia</taxon>
        <taxon>Papilionoidea</taxon>
        <taxon>Nymphalidae</taxon>
        <taxon>Danainae</taxon>
        <taxon>Danaini</taxon>
        <taxon>Danaina</taxon>
        <taxon>Danaus</taxon>
        <taxon>Danaus</taxon>
    </lineage>
</organism>
<keyword evidence="6 10" id="KW-1133">Transmembrane helix</keyword>